<dbReference type="RefSeq" id="WP_265789974.1">
    <property type="nucleotide sequence ID" value="NZ_BAABRS010000002.1"/>
</dbReference>
<protein>
    <submittedName>
        <fullName evidence="1">Uncharacterized protein</fullName>
    </submittedName>
</protein>
<evidence type="ECO:0000313" key="1">
    <source>
        <dbReference type="EMBL" id="MCW9713360.1"/>
    </source>
</evidence>
<name>A0ABT3PZV3_9BACT</name>
<reference evidence="1 2" key="1">
    <citation type="submission" date="2021-11" db="EMBL/GenBank/DDBJ databases">
        <title>Aliifidinibius sp. nov., a new bacterium isolated from saline soil.</title>
        <authorList>
            <person name="Galisteo C."/>
            <person name="De La Haba R."/>
            <person name="Sanchez-Porro C."/>
            <person name="Ventosa A."/>
        </authorList>
    </citation>
    <scope>NUCLEOTIDE SEQUENCE [LARGE SCALE GENOMIC DNA]</scope>
    <source>
        <strain evidence="1 2">KACC 190600</strain>
    </source>
</reference>
<proteinExistence type="predicted"/>
<evidence type="ECO:0000313" key="2">
    <source>
        <dbReference type="Proteomes" id="UP001207337"/>
    </source>
</evidence>
<accession>A0ABT3PZV3</accession>
<sequence length="323" mass="37902">MTKEKYTFKDWKTGKIDKDFEEGRIPGIKTKGLGRLVDKVNKKGLIYEEEYQKIKDAQKDAFFKAVRITVDALIENFKKTLIDSPDPEKLLSLQTELLEEYLESAPKHYYKKVLKGEWDSSGIDYKIYDLIVNLPDEPVVIHIANPSEVPDENIEQRAQQFSVDLITEIIEPILPNAEKPENIRAFNLNEYVNNDFYHIAVYVRFLKRVKDLNPLINDKKKDETLEPNESYPNPKEVAKKFKKQSKNTKTPYTIKEYTFVMKHARDHRNEKTITDLISRIKNDPECPEKLKPKDKASRSIRNWIQFYDDAADILRNYNAPKDE</sequence>
<dbReference type="EMBL" id="JAJNDC010000002">
    <property type="protein sequence ID" value="MCW9713360.1"/>
    <property type="molecule type" value="Genomic_DNA"/>
</dbReference>
<gene>
    <name evidence="1" type="ORF">LQ318_10615</name>
</gene>
<dbReference type="Proteomes" id="UP001207337">
    <property type="component" value="Unassembled WGS sequence"/>
</dbReference>
<organism evidence="1 2">
    <name type="scientific">Fodinibius salicampi</name>
    <dbReference type="NCBI Taxonomy" id="1920655"/>
    <lineage>
        <taxon>Bacteria</taxon>
        <taxon>Pseudomonadati</taxon>
        <taxon>Balneolota</taxon>
        <taxon>Balneolia</taxon>
        <taxon>Balneolales</taxon>
        <taxon>Balneolaceae</taxon>
        <taxon>Fodinibius</taxon>
    </lineage>
</organism>
<keyword evidence="2" id="KW-1185">Reference proteome</keyword>
<comment type="caution">
    <text evidence="1">The sequence shown here is derived from an EMBL/GenBank/DDBJ whole genome shotgun (WGS) entry which is preliminary data.</text>
</comment>